<dbReference type="RefSeq" id="WP_168052575.1">
    <property type="nucleotide sequence ID" value="NZ_JAAOZT010000002.1"/>
</dbReference>
<gene>
    <name evidence="2" type="ORF">HNR39_000340</name>
</gene>
<sequence length="376" mass="40675">MNANNRQLHQSERDWAKQNAKKYREHLQDTTGESISVEDAYQRLLSAGYAIVDTAAERGGKSDETAKQFIASNKTGNVFDATATERANPFLNGNADGSWTPEQQARYGATNPTEWVNDRVAVAHKHTGKSCDNAYACSAKVNSIVAAVDALEQKKMLYQDNPVQLQKITAQQSALLGSMTAQDLAQAKLAEADQSTLLEMLGIAAVPELAGNLTANLAKLFGTKAIATAGEAAAQKTAAQLNNFYRDGASPDVIKKTFEQGALSSTHNAGASEVILGKYVAGSNTSYDAIAKSRGATYFSMSDWGTVQGQLGAEKMWNINKSFLDQQMAKGKTFVFTADPTLARIDSFTRQEYVHLKKAGYQIQQTSGGFYRAVKK</sequence>
<dbReference type="EMBL" id="JACHHQ010000001">
    <property type="protein sequence ID" value="MBB5198530.1"/>
    <property type="molecule type" value="Genomic_DNA"/>
</dbReference>
<evidence type="ECO:0000256" key="1">
    <source>
        <dbReference type="SAM" id="MobiDB-lite"/>
    </source>
</evidence>
<comment type="caution">
    <text evidence="2">The sequence shown here is derived from an EMBL/GenBank/DDBJ whole genome shotgun (WGS) entry which is preliminary data.</text>
</comment>
<protein>
    <submittedName>
        <fullName evidence="2">Filamentous hemagglutinin</fullName>
    </submittedName>
</protein>
<dbReference type="AlphaFoldDB" id="A0A840RPG7"/>
<evidence type="ECO:0000313" key="2">
    <source>
        <dbReference type="EMBL" id="MBB5198530.1"/>
    </source>
</evidence>
<proteinExistence type="predicted"/>
<dbReference type="Proteomes" id="UP000571084">
    <property type="component" value="Unassembled WGS sequence"/>
</dbReference>
<feature type="region of interest" description="Disordered" evidence="1">
    <location>
        <begin position="1"/>
        <end position="27"/>
    </location>
</feature>
<keyword evidence="3" id="KW-1185">Reference proteome</keyword>
<accession>A0A840RPG7</accession>
<evidence type="ECO:0000313" key="3">
    <source>
        <dbReference type="Proteomes" id="UP000571084"/>
    </source>
</evidence>
<reference evidence="2 3" key="1">
    <citation type="submission" date="2020-08" db="EMBL/GenBank/DDBJ databases">
        <title>Genomic Encyclopedia of Type Strains, Phase IV (KMG-IV): sequencing the most valuable type-strain genomes for metagenomic binning, comparative biology and taxonomic classification.</title>
        <authorList>
            <person name="Goeker M."/>
        </authorList>
    </citation>
    <scope>NUCLEOTIDE SEQUENCE [LARGE SCALE GENOMIC DNA]</scope>
    <source>
        <strain evidence="2 3">DSM 23240</strain>
    </source>
</reference>
<organism evidence="2 3">
    <name type="scientific">Glaciimonas immobilis</name>
    <dbReference type="NCBI Taxonomy" id="728004"/>
    <lineage>
        <taxon>Bacteria</taxon>
        <taxon>Pseudomonadati</taxon>
        <taxon>Pseudomonadota</taxon>
        <taxon>Betaproteobacteria</taxon>
        <taxon>Burkholderiales</taxon>
        <taxon>Oxalobacteraceae</taxon>
        <taxon>Glaciimonas</taxon>
    </lineage>
</organism>
<name>A0A840RPG7_9BURK</name>